<accession>A0ACC0LYQ9</accession>
<keyword evidence="2" id="KW-1185">Reference proteome</keyword>
<gene>
    <name evidence="1" type="ORF">RHMOL_Rhmol10G0013800</name>
</gene>
<name>A0ACC0LYQ9_RHOML</name>
<sequence length="238" mass="24654">METRIAALETALPVSRREIEVQTPGGMMGVLEVPRVAPPLDLTSVQRCAPELCREWFSERVVLVGVEELGELEAELRVVVSTGAEVLTEAVAPEVEVPGGAERGGAAGAGSAGAGRAARGASRGAGGPSRGGGRRAGRSPSPGRGSSQSMSPPPRAERRRPLMKQAGGGPTTPPSDRVLRGRQPSADRPGGSAPGSSALPSRWSFREAASSEEEDASPSEPETLVPRSRKRPRAVLAF</sequence>
<protein>
    <submittedName>
        <fullName evidence="1">Uncharacterized protein</fullName>
    </submittedName>
</protein>
<organism evidence="1 2">
    <name type="scientific">Rhododendron molle</name>
    <name type="common">Chinese azalea</name>
    <name type="synonym">Azalea mollis</name>
    <dbReference type="NCBI Taxonomy" id="49168"/>
    <lineage>
        <taxon>Eukaryota</taxon>
        <taxon>Viridiplantae</taxon>
        <taxon>Streptophyta</taxon>
        <taxon>Embryophyta</taxon>
        <taxon>Tracheophyta</taxon>
        <taxon>Spermatophyta</taxon>
        <taxon>Magnoliopsida</taxon>
        <taxon>eudicotyledons</taxon>
        <taxon>Gunneridae</taxon>
        <taxon>Pentapetalae</taxon>
        <taxon>asterids</taxon>
        <taxon>Ericales</taxon>
        <taxon>Ericaceae</taxon>
        <taxon>Ericoideae</taxon>
        <taxon>Rhodoreae</taxon>
        <taxon>Rhododendron</taxon>
    </lineage>
</organism>
<dbReference type="Proteomes" id="UP001062846">
    <property type="component" value="Chromosome 10"/>
</dbReference>
<evidence type="ECO:0000313" key="1">
    <source>
        <dbReference type="EMBL" id="KAI8533477.1"/>
    </source>
</evidence>
<reference evidence="1" key="1">
    <citation type="submission" date="2022-02" db="EMBL/GenBank/DDBJ databases">
        <title>Plant Genome Project.</title>
        <authorList>
            <person name="Zhang R.-G."/>
        </authorList>
    </citation>
    <scope>NUCLEOTIDE SEQUENCE</scope>
    <source>
        <strain evidence="1">AT1</strain>
    </source>
</reference>
<dbReference type="EMBL" id="CM046397">
    <property type="protein sequence ID" value="KAI8533477.1"/>
    <property type="molecule type" value="Genomic_DNA"/>
</dbReference>
<proteinExistence type="predicted"/>
<comment type="caution">
    <text evidence="1">The sequence shown here is derived from an EMBL/GenBank/DDBJ whole genome shotgun (WGS) entry which is preliminary data.</text>
</comment>
<evidence type="ECO:0000313" key="2">
    <source>
        <dbReference type="Proteomes" id="UP001062846"/>
    </source>
</evidence>